<feature type="compositionally biased region" description="Basic and acidic residues" evidence="4">
    <location>
        <begin position="1018"/>
        <end position="1037"/>
    </location>
</feature>
<keyword evidence="3" id="KW-0175">Coiled coil</keyword>
<dbReference type="Proteomes" id="UP000008141">
    <property type="component" value="Unassembled WGS sequence"/>
</dbReference>
<dbReference type="PANTHER" id="PTHR43080:SF29">
    <property type="entry name" value="OS02G0818000 PROTEIN"/>
    <property type="match status" value="1"/>
</dbReference>
<evidence type="ECO:0000256" key="4">
    <source>
        <dbReference type="SAM" id="MobiDB-lite"/>
    </source>
</evidence>
<evidence type="ECO:0000256" key="1">
    <source>
        <dbReference type="ARBA" id="ARBA00023122"/>
    </source>
</evidence>
<evidence type="ECO:0000256" key="3">
    <source>
        <dbReference type="SAM" id="Coils"/>
    </source>
</evidence>
<feature type="region of interest" description="Disordered" evidence="4">
    <location>
        <begin position="746"/>
        <end position="805"/>
    </location>
</feature>
<dbReference type="SMART" id="SM00116">
    <property type="entry name" value="CBS"/>
    <property type="match status" value="2"/>
</dbReference>
<dbReference type="EMBL" id="GL433853">
    <property type="protein sequence ID" value="EFN53024.1"/>
    <property type="molecule type" value="Genomic_DNA"/>
</dbReference>
<feature type="region of interest" description="Disordered" evidence="4">
    <location>
        <begin position="226"/>
        <end position="279"/>
    </location>
</feature>
<accession>E1ZMM1</accession>
<dbReference type="STRING" id="554065.E1ZMM1"/>
<feature type="region of interest" description="Disordered" evidence="4">
    <location>
        <begin position="329"/>
        <end position="352"/>
    </location>
</feature>
<feature type="compositionally biased region" description="Basic and acidic residues" evidence="4">
    <location>
        <begin position="746"/>
        <end position="756"/>
    </location>
</feature>
<feature type="domain" description="CBS" evidence="5">
    <location>
        <begin position="53"/>
        <end position="107"/>
    </location>
</feature>
<reference evidence="6 7" key="1">
    <citation type="journal article" date="2010" name="Plant Cell">
        <title>The Chlorella variabilis NC64A genome reveals adaptation to photosymbiosis, coevolution with viruses, and cryptic sex.</title>
        <authorList>
            <person name="Blanc G."/>
            <person name="Duncan G."/>
            <person name="Agarkova I."/>
            <person name="Borodovsky M."/>
            <person name="Gurnon J."/>
            <person name="Kuo A."/>
            <person name="Lindquist E."/>
            <person name="Lucas S."/>
            <person name="Pangilinan J."/>
            <person name="Polle J."/>
            <person name="Salamov A."/>
            <person name="Terry A."/>
            <person name="Yamada T."/>
            <person name="Dunigan D.D."/>
            <person name="Grigoriev I.V."/>
            <person name="Claverie J.M."/>
            <person name="Van Etten J.L."/>
        </authorList>
    </citation>
    <scope>NUCLEOTIDE SEQUENCE [LARGE SCALE GENOMIC DNA]</scope>
    <source>
        <strain evidence="6 7">NC64A</strain>
    </source>
</reference>
<dbReference type="CDD" id="cd02205">
    <property type="entry name" value="CBS_pair_SF"/>
    <property type="match status" value="2"/>
</dbReference>
<feature type="coiled-coil region" evidence="3">
    <location>
        <begin position="376"/>
        <end position="418"/>
    </location>
</feature>
<keyword evidence="7" id="KW-1185">Reference proteome</keyword>
<keyword evidence="1 2" id="KW-0129">CBS domain</keyword>
<feature type="coiled-coil region" evidence="3">
    <location>
        <begin position="617"/>
        <end position="644"/>
    </location>
</feature>
<dbReference type="Pfam" id="PF00571">
    <property type="entry name" value="CBS"/>
    <property type="match status" value="2"/>
</dbReference>
<sequence>MLPPVRGLSSSVDFGGELLEVVTSLASSDDILRHFSHDEGPHHSKAKRLGQLMQVNVITASPDTPLKDVEARLKGIEGLPVVDAAGKLVGVLSRKDLQKGGSVVQDVMSAQPIAMKATDRASAAAHSMIDHKIHRLPVVDDEGKCVGIITRTDIFWALLTPAKGRVGSPGLSRVVFTSDFRASDYLIPASAQIDSPSSEQLQLGKVCGLLGEQASIHVGFSSKQCGAGHSEGEADSPPSASTASIDGERHSPTRQRRRSFVWGADRRSPVSSAAGDSCSLGSAAAGCVSDVSIAASSTTPECLLTDSPAEAGGAAALPVVAEDSFATPTQHLLNHGGGGSSAGTARTGTAGGSRGAILQQQLEVLEARLLAEVEAKRWLEHRLAQQRTEAEQQRRELGEQYEEQMAALRRELQQAAVDGGAGADVLSRRLLTGSQQVTLSAQEQEALRRQLADQDLLIRAFQAENELAVARMKQQAAESQRAAAEAGAQMAELQQRLAQAQQERERQPPGTPAVDAARLQELLRLQAELDGARAAAAERERELLQQTEHLGLQREKAQQMVRELQADSLQQQEAWRQLAESDGLVRQQAQVIAQMEQQLLSQGSSTADESSSLSLAAGSLQAAVQRLEAENASLRQAVHSLHMRLAEQAGAAQEAAVGAGSRRGDSSVNELQSKVARLQSALRLKEEQHQRQLRSLRQEHEKLRVQEGIKAASRSGAARVKELEAQLERAQEAAARKVRILESRLKEAKAHGRKPDSAPAGGGSSSRGVASDAQPAGRPTGGTSRPAGRASAAQQEALQAATTQLQQKEQRIRRLESEAVRKDAELAALARRAALADEQLNEAAEQQLATAGELAALQQAVAEVTAANDSLQAQVKQLPALRQQLAAEEKAVQELRQQVERLKITEAVLASLQQAQEEAAQQAASRDAQHAAELRCLQQEQAGLLEQARQAGQEAAAAEWRPQVEKAQQAAGDLRGNVDRLQQDLRSARAGLPWTPSAAEYAALERRMVEAEEAAKRREAGWQRVAEDSKRAAEAQHHRLQAQHDAALAARDRQVDGFRRQVDGVLAAARLMASSARERESPGAA</sequence>
<evidence type="ECO:0000256" key="2">
    <source>
        <dbReference type="PROSITE-ProRule" id="PRU00703"/>
    </source>
</evidence>
<name>E1ZMM1_CHLVA</name>
<dbReference type="OrthoDB" id="418595at2759"/>
<proteinExistence type="predicted"/>
<dbReference type="PROSITE" id="PS51371">
    <property type="entry name" value="CBS"/>
    <property type="match status" value="2"/>
</dbReference>
<dbReference type="SUPFAM" id="SSF54631">
    <property type="entry name" value="CBS-domain pair"/>
    <property type="match status" value="1"/>
</dbReference>
<feature type="compositionally biased region" description="Low complexity" evidence="4">
    <location>
        <begin position="792"/>
        <end position="805"/>
    </location>
</feature>
<evidence type="ECO:0000259" key="5">
    <source>
        <dbReference type="PROSITE" id="PS51371"/>
    </source>
</evidence>
<feature type="region of interest" description="Disordered" evidence="4">
    <location>
        <begin position="480"/>
        <end position="512"/>
    </location>
</feature>
<dbReference type="InParanoid" id="E1ZMM1"/>
<dbReference type="RefSeq" id="XP_005845126.1">
    <property type="nucleotide sequence ID" value="XM_005845064.1"/>
</dbReference>
<dbReference type="Gene3D" id="3.10.580.10">
    <property type="entry name" value="CBS-domain"/>
    <property type="match status" value="2"/>
</dbReference>
<dbReference type="eggNOG" id="ENOG502RY2M">
    <property type="taxonomic scope" value="Eukaryota"/>
</dbReference>
<dbReference type="AlphaFoldDB" id="E1ZMM1"/>
<feature type="domain" description="CBS" evidence="5">
    <location>
        <begin position="108"/>
        <end position="164"/>
    </location>
</feature>
<dbReference type="GeneID" id="17352388"/>
<feature type="compositionally biased region" description="Low complexity" evidence="4">
    <location>
        <begin position="480"/>
        <end position="501"/>
    </location>
</feature>
<dbReference type="PANTHER" id="PTHR43080">
    <property type="entry name" value="CBS DOMAIN-CONTAINING PROTEIN CBSX3, MITOCHONDRIAL"/>
    <property type="match status" value="1"/>
</dbReference>
<gene>
    <name evidence="6" type="ORF">CHLNCDRAFT_137521</name>
</gene>
<dbReference type="InterPro" id="IPR000644">
    <property type="entry name" value="CBS_dom"/>
</dbReference>
<evidence type="ECO:0000313" key="7">
    <source>
        <dbReference type="Proteomes" id="UP000008141"/>
    </source>
</evidence>
<organism evidence="7">
    <name type="scientific">Chlorella variabilis</name>
    <name type="common">Green alga</name>
    <dbReference type="NCBI Taxonomy" id="554065"/>
    <lineage>
        <taxon>Eukaryota</taxon>
        <taxon>Viridiplantae</taxon>
        <taxon>Chlorophyta</taxon>
        <taxon>core chlorophytes</taxon>
        <taxon>Trebouxiophyceae</taxon>
        <taxon>Chlorellales</taxon>
        <taxon>Chlorellaceae</taxon>
        <taxon>Chlorella clade</taxon>
        <taxon>Chlorella</taxon>
    </lineage>
</organism>
<dbReference type="KEGG" id="cvr:CHLNCDRAFT_137521"/>
<dbReference type="InterPro" id="IPR046342">
    <property type="entry name" value="CBS_dom_sf"/>
</dbReference>
<feature type="region of interest" description="Disordered" evidence="4">
    <location>
        <begin position="1018"/>
        <end position="1048"/>
    </location>
</feature>
<dbReference type="InterPro" id="IPR051257">
    <property type="entry name" value="Diverse_CBS-Domain"/>
</dbReference>
<protein>
    <recommendedName>
        <fullName evidence="5">CBS domain-containing protein</fullName>
    </recommendedName>
</protein>
<evidence type="ECO:0000313" key="6">
    <source>
        <dbReference type="EMBL" id="EFN53024.1"/>
    </source>
</evidence>